<proteinExistence type="predicted"/>
<feature type="region of interest" description="Disordered" evidence="1">
    <location>
        <begin position="66"/>
        <end position="103"/>
    </location>
</feature>
<accession>A0AA39YEE9</accession>
<evidence type="ECO:0000313" key="3">
    <source>
        <dbReference type="Proteomes" id="UP001174936"/>
    </source>
</evidence>
<dbReference type="Proteomes" id="UP001174936">
    <property type="component" value="Unassembled WGS sequence"/>
</dbReference>
<organism evidence="2 3">
    <name type="scientific">Cercophora newfieldiana</name>
    <dbReference type="NCBI Taxonomy" id="92897"/>
    <lineage>
        <taxon>Eukaryota</taxon>
        <taxon>Fungi</taxon>
        <taxon>Dikarya</taxon>
        <taxon>Ascomycota</taxon>
        <taxon>Pezizomycotina</taxon>
        <taxon>Sordariomycetes</taxon>
        <taxon>Sordariomycetidae</taxon>
        <taxon>Sordariales</taxon>
        <taxon>Lasiosphaeriaceae</taxon>
        <taxon>Cercophora</taxon>
    </lineage>
</organism>
<feature type="region of interest" description="Disordered" evidence="1">
    <location>
        <begin position="1"/>
        <end position="50"/>
    </location>
</feature>
<sequence length="103" mass="11327">MSEQDQKQSSRASSPTLNGDQKTEESTQTRTAYTYVQSVGTPNPDAKPKTKGKFASFLSKFQSPAVKASTAIRDREQLEQERTGVKKVQVTDTGRSSNAWVLS</sequence>
<protein>
    <submittedName>
        <fullName evidence="2">Uncharacterized protein</fullName>
    </submittedName>
</protein>
<dbReference type="AlphaFoldDB" id="A0AA39YEE9"/>
<keyword evidence="3" id="KW-1185">Reference proteome</keyword>
<gene>
    <name evidence="2" type="ORF">B0T16DRAFT_389951</name>
</gene>
<evidence type="ECO:0000313" key="2">
    <source>
        <dbReference type="EMBL" id="KAK0650006.1"/>
    </source>
</evidence>
<dbReference type="EMBL" id="JAULSV010000003">
    <property type="protein sequence ID" value="KAK0650006.1"/>
    <property type="molecule type" value="Genomic_DNA"/>
</dbReference>
<comment type="caution">
    <text evidence="2">The sequence shown here is derived from an EMBL/GenBank/DDBJ whole genome shotgun (WGS) entry which is preliminary data.</text>
</comment>
<feature type="compositionally biased region" description="Basic and acidic residues" evidence="1">
    <location>
        <begin position="72"/>
        <end position="84"/>
    </location>
</feature>
<evidence type="ECO:0000256" key="1">
    <source>
        <dbReference type="SAM" id="MobiDB-lite"/>
    </source>
</evidence>
<reference evidence="2" key="1">
    <citation type="submission" date="2023-06" db="EMBL/GenBank/DDBJ databases">
        <title>Genome-scale phylogeny and comparative genomics of the fungal order Sordariales.</title>
        <authorList>
            <consortium name="Lawrence Berkeley National Laboratory"/>
            <person name="Hensen N."/>
            <person name="Bonometti L."/>
            <person name="Westerberg I."/>
            <person name="Brannstrom I.O."/>
            <person name="Guillou S."/>
            <person name="Cros-Aarteil S."/>
            <person name="Calhoun S."/>
            <person name="Haridas S."/>
            <person name="Kuo A."/>
            <person name="Mondo S."/>
            <person name="Pangilinan J."/>
            <person name="Riley R."/>
            <person name="Labutti K."/>
            <person name="Andreopoulos B."/>
            <person name="Lipzen A."/>
            <person name="Chen C."/>
            <person name="Yanf M."/>
            <person name="Daum C."/>
            <person name="Ng V."/>
            <person name="Clum A."/>
            <person name="Steindorff A."/>
            <person name="Ohm R."/>
            <person name="Martin F."/>
            <person name="Silar P."/>
            <person name="Natvig D."/>
            <person name="Lalanne C."/>
            <person name="Gautier V."/>
            <person name="Ament-Velasquez S.L."/>
            <person name="Kruys A."/>
            <person name="Hutchinson M.I."/>
            <person name="Powell A.J."/>
            <person name="Barry K."/>
            <person name="Miller A.N."/>
            <person name="Grigoriev I.V."/>
            <person name="Debuchy R."/>
            <person name="Gladieux P."/>
            <person name="Thoren M.H."/>
            <person name="Johannesson H."/>
        </authorList>
    </citation>
    <scope>NUCLEOTIDE SEQUENCE</scope>
    <source>
        <strain evidence="2">SMH2532-1</strain>
    </source>
</reference>
<name>A0AA39YEE9_9PEZI</name>
<feature type="compositionally biased region" description="Polar residues" evidence="1">
    <location>
        <begin position="28"/>
        <end position="41"/>
    </location>
</feature>
<feature type="compositionally biased region" description="Polar residues" evidence="1">
    <location>
        <begin position="9"/>
        <end position="20"/>
    </location>
</feature>
<feature type="compositionally biased region" description="Polar residues" evidence="1">
    <location>
        <begin position="90"/>
        <end position="103"/>
    </location>
</feature>